<evidence type="ECO:0000259" key="1">
    <source>
        <dbReference type="Pfam" id="PF01979"/>
    </source>
</evidence>
<proteinExistence type="predicted"/>
<dbReference type="SUPFAM" id="SSF51556">
    <property type="entry name" value="Metallo-dependent hydrolases"/>
    <property type="match status" value="1"/>
</dbReference>
<protein>
    <submittedName>
        <fullName evidence="2">Amidohydrolase family protein</fullName>
    </submittedName>
</protein>
<dbReference type="InterPro" id="IPR032466">
    <property type="entry name" value="Metal_Hydrolase"/>
</dbReference>
<dbReference type="InterPro" id="IPR006680">
    <property type="entry name" value="Amidohydro-rel"/>
</dbReference>
<dbReference type="EMBL" id="CP053418">
    <property type="protein sequence ID" value="QJW84906.1"/>
    <property type="molecule type" value="Genomic_DNA"/>
</dbReference>
<dbReference type="Proteomes" id="UP000500826">
    <property type="component" value="Chromosome"/>
</dbReference>
<accession>A0ABX6P722</accession>
<dbReference type="Pfam" id="PF01979">
    <property type="entry name" value="Amidohydro_1"/>
    <property type="match status" value="1"/>
</dbReference>
<name>A0ABX6P722_9BURK</name>
<evidence type="ECO:0000313" key="3">
    <source>
        <dbReference type="Proteomes" id="UP000500826"/>
    </source>
</evidence>
<dbReference type="Gene3D" id="3.20.20.140">
    <property type="entry name" value="Metal-dependent hydrolases"/>
    <property type="match status" value="1"/>
</dbReference>
<dbReference type="Gene3D" id="2.30.40.10">
    <property type="entry name" value="Urease, subunit C, domain 1"/>
    <property type="match status" value="1"/>
</dbReference>
<keyword evidence="3" id="KW-1185">Reference proteome</keyword>
<reference evidence="2 3" key="1">
    <citation type="submission" date="2020-05" db="EMBL/GenBank/DDBJ databases">
        <title>Ramlibacter rhizophilus sp. nov., isolated from rhizosphere soil of national flower Mugunghwa from South Korea.</title>
        <authorList>
            <person name="Zheng-Fei Y."/>
            <person name="Huan T."/>
        </authorList>
    </citation>
    <scope>NUCLEOTIDE SEQUENCE [LARGE SCALE GENOMIC DNA]</scope>
    <source>
        <strain evidence="2 3">H242</strain>
    </source>
</reference>
<gene>
    <name evidence="2" type="ORF">HK414_18960</name>
</gene>
<evidence type="ECO:0000313" key="2">
    <source>
        <dbReference type="EMBL" id="QJW84906.1"/>
    </source>
</evidence>
<dbReference type="PANTHER" id="PTHR43135">
    <property type="entry name" value="ALPHA-D-RIBOSE 1-METHYLPHOSPHONATE 5-TRIPHOSPHATE DIPHOSPHATASE"/>
    <property type="match status" value="1"/>
</dbReference>
<organism evidence="2 3">
    <name type="scientific">Ramlibacter terrae</name>
    <dbReference type="NCBI Taxonomy" id="2732511"/>
    <lineage>
        <taxon>Bacteria</taxon>
        <taxon>Pseudomonadati</taxon>
        <taxon>Pseudomonadota</taxon>
        <taxon>Betaproteobacteria</taxon>
        <taxon>Burkholderiales</taxon>
        <taxon>Comamonadaceae</taxon>
        <taxon>Ramlibacter</taxon>
    </lineage>
</organism>
<dbReference type="InterPro" id="IPR051781">
    <property type="entry name" value="Metallo-dep_Hydrolase"/>
</dbReference>
<feature type="domain" description="Amidohydrolase-related" evidence="1">
    <location>
        <begin position="64"/>
        <end position="174"/>
    </location>
</feature>
<sequence>MPTLQVLGGLRVLYDPGYFDKPGVRRVVPAGLLEWYRSPAGRWFKEDLSGGAPDERMRVVFDAVLARGTESTRYLAGKGARFLFGTDTPSGPTPGNLPGFNGYPEMKRLVAAGVSLRQVLEAATLNNAKAFGLADRVGTVEAGKRANLLLLARSPLESVEAYDTVRAVWIGGRRLDPASLEAGK</sequence>
<dbReference type="PANTHER" id="PTHR43135:SF3">
    <property type="entry name" value="ALPHA-D-RIBOSE 1-METHYLPHOSPHONATE 5-TRIPHOSPHATE DIPHOSPHATASE"/>
    <property type="match status" value="1"/>
</dbReference>
<dbReference type="InterPro" id="IPR011059">
    <property type="entry name" value="Metal-dep_hydrolase_composite"/>
</dbReference>